<gene>
    <name evidence="1" type="ORF">c7_R1333</name>
</gene>
<sequence length="35" mass="4148">MFVKIANISCQFLENMIIYSKNICKDSNNMMSIFR</sequence>
<proteinExistence type="predicted"/>
<accession>H2ECS2</accession>
<reference evidence="1" key="1">
    <citation type="submission" date="2011-10" db="EMBL/GenBank/DDBJ databases">
        <title>Provirophages and transpovirons: unique mobilome of giant viruses.</title>
        <authorList>
            <person name="Desnues C."/>
            <person name="LaScola B."/>
            <person name="Yutin N."/>
            <person name="Fournous G."/>
            <person name="Koonin E."/>
            <person name="Raoult D."/>
        </authorList>
    </citation>
    <scope>NUCLEOTIDE SEQUENCE</scope>
    <source>
        <strain evidence="1">Mv13-c7</strain>
    </source>
</reference>
<dbReference type="EMBL" id="JN885993">
    <property type="protein sequence ID" value="AEX62195.1"/>
    <property type="molecule type" value="Genomic_DNA"/>
</dbReference>
<evidence type="ECO:0000313" key="1">
    <source>
        <dbReference type="EMBL" id="AEX62195.1"/>
    </source>
</evidence>
<name>H2ECS2_9VIRU</name>
<protein>
    <submittedName>
        <fullName evidence="1">Uncharacterized protein</fullName>
    </submittedName>
</protein>
<organism evidence="1">
    <name type="scientific">Megavirus courdo7</name>
    <dbReference type="NCBI Taxonomy" id="1128135"/>
    <lineage>
        <taxon>Viruses</taxon>
        <taxon>Varidnaviria</taxon>
        <taxon>Bamfordvirae</taxon>
        <taxon>Nucleocytoviricota</taxon>
        <taxon>Megaviricetes</taxon>
        <taxon>Imitervirales</taxon>
        <taxon>Mimiviridae</taxon>
        <taxon>Megamimivirinae</taxon>
        <taxon>Megavirus</taxon>
    </lineage>
</organism>